<evidence type="ECO:0000313" key="7">
    <source>
        <dbReference type="EMBL" id="KAK5988760.1"/>
    </source>
</evidence>
<reference evidence="7 8" key="1">
    <citation type="submission" date="2024-01" db="EMBL/GenBank/DDBJ databases">
        <title>Complete genome of Cladobotryum mycophilum ATHUM6906.</title>
        <authorList>
            <person name="Christinaki A.C."/>
            <person name="Myridakis A.I."/>
            <person name="Kouvelis V.N."/>
        </authorList>
    </citation>
    <scope>NUCLEOTIDE SEQUENCE [LARGE SCALE GENOMIC DNA]</scope>
    <source>
        <strain evidence="7 8">ATHUM6906</strain>
    </source>
</reference>
<protein>
    <submittedName>
        <fullName evidence="7">Protein DML1</fullName>
    </submittedName>
</protein>
<evidence type="ECO:0000259" key="5">
    <source>
        <dbReference type="Pfam" id="PF10644"/>
    </source>
</evidence>
<evidence type="ECO:0000259" key="6">
    <source>
        <dbReference type="Pfam" id="PF14881"/>
    </source>
</evidence>
<gene>
    <name evidence="7" type="ORF">PT974_10249</name>
</gene>
<dbReference type="Pfam" id="PF10644">
    <property type="entry name" value="Misat_Tub_SegII"/>
    <property type="match status" value="1"/>
</dbReference>
<dbReference type="PANTHER" id="PTHR13391">
    <property type="entry name" value="MITOCHONDRIAL DISTRIBUTION REGULATOR MISATO"/>
    <property type="match status" value="1"/>
</dbReference>
<dbReference type="PANTHER" id="PTHR13391:SF0">
    <property type="entry name" value="PROTEIN MISATO HOMOLOG 1"/>
    <property type="match status" value="1"/>
</dbReference>
<name>A0ABR0SAE9_9HYPO</name>
<sequence>MREIVTLQLGNFSNYVSTHFWNAQESYFTYSDEGNSLVDHDIHWRPGIGADGSDTFLPRTVIYDLKGGFGPLRKINPLYDVGAAGDINDDSLWSGKPAIHKQTPLELSDYQKSLNSGTKPQKPSSSSVRYWSDFSRVFYHPKSLVQLYDFEVHSTIMPFERFEMGTELFRSLEKDDEIVDRDWRPFVEECDQMQGIQIFTSLDDAWGGFASSYIEALRDEHPKSCIWVWGLQTPAIDITRETRRLRMANVAQSLHQICSQASMVVPLATPSRLPSGISLSTSSAWQTSALLTTAAESSLLQSRLNFDGKTQPVLLSELTQSLNVAGNQTLANMRMAVGPQAGGFENDLLDIDLSQVGFLRDQIAKDDSGRFFGRVSSLRGLDGDNEPTEIEEEDLNRRLIVGSAVRRSYTSPLKFPLLDSYPSIYTSTVEEDCMRVRTTISTDSSIAARMKQLRSQVVWAVGSDDRETLVNGLAEIGDAYQDEWSEGSDLDDDDDV</sequence>
<evidence type="ECO:0000256" key="3">
    <source>
        <dbReference type="ARBA" id="ARBA00008507"/>
    </source>
</evidence>
<feature type="domain" description="Misato Segment II tubulin-like" evidence="5">
    <location>
        <begin position="2"/>
        <end position="115"/>
    </location>
</feature>
<comment type="function">
    <text evidence="1">Involved in the partitioning of the mitochondrial organelle and mitochondrial DNA (mtDNA) inheritance.</text>
</comment>
<comment type="subcellular location">
    <subcellularLocation>
        <location evidence="2">Mitochondrion</location>
    </subcellularLocation>
</comment>
<keyword evidence="8" id="KW-1185">Reference proteome</keyword>
<evidence type="ECO:0000256" key="1">
    <source>
        <dbReference type="ARBA" id="ARBA00003757"/>
    </source>
</evidence>
<evidence type="ECO:0000256" key="2">
    <source>
        <dbReference type="ARBA" id="ARBA00004173"/>
    </source>
</evidence>
<comment type="caution">
    <text evidence="7">The sequence shown here is derived from an EMBL/GenBank/DDBJ whole genome shotgun (WGS) entry which is preliminary data.</text>
</comment>
<keyword evidence="4" id="KW-0496">Mitochondrion</keyword>
<dbReference type="InterPro" id="IPR019605">
    <property type="entry name" value="Misato_II_tubulin-like"/>
</dbReference>
<dbReference type="InterPro" id="IPR029209">
    <property type="entry name" value="DML1/Misato_tubulin"/>
</dbReference>
<proteinExistence type="inferred from homology"/>
<dbReference type="Pfam" id="PF14881">
    <property type="entry name" value="Tubulin_3"/>
    <property type="match status" value="1"/>
</dbReference>
<dbReference type="Proteomes" id="UP001338125">
    <property type="component" value="Unassembled WGS sequence"/>
</dbReference>
<dbReference type="InterPro" id="IPR049942">
    <property type="entry name" value="DML1/Misato"/>
</dbReference>
<accession>A0ABR0SAE9</accession>
<organism evidence="7 8">
    <name type="scientific">Cladobotryum mycophilum</name>
    <dbReference type="NCBI Taxonomy" id="491253"/>
    <lineage>
        <taxon>Eukaryota</taxon>
        <taxon>Fungi</taxon>
        <taxon>Dikarya</taxon>
        <taxon>Ascomycota</taxon>
        <taxon>Pezizomycotina</taxon>
        <taxon>Sordariomycetes</taxon>
        <taxon>Hypocreomycetidae</taxon>
        <taxon>Hypocreales</taxon>
        <taxon>Hypocreaceae</taxon>
        <taxon>Cladobotryum</taxon>
    </lineage>
</organism>
<dbReference type="EMBL" id="JAVFKD010000015">
    <property type="protein sequence ID" value="KAK5988760.1"/>
    <property type="molecule type" value="Genomic_DNA"/>
</dbReference>
<dbReference type="Gene3D" id="3.40.50.1440">
    <property type="entry name" value="Tubulin/FtsZ, GTPase domain"/>
    <property type="match status" value="1"/>
</dbReference>
<comment type="similarity">
    <text evidence="3">Belongs to the misato family.</text>
</comment>
<feature type="domain" description="DML1/Misato tubulin" evidence="6">
    <location>
        <begin position="122"/>
        <end position="304"/>
    </location>
</feature>
<evidence type="ECO:0000313" key="8">
    <source>
        <dbReference type="Proteomes" id="UP001338125"/>
    </source>
</evidence>
<dbReference type="SUPFAM" id="SSF52490">
    <property type="entry name" value="Tubulin nucleotide-binding domain-like"/>
    <property type="match status" value="1"/>
</dbReference>
<dbReference type="InterPro" id="IPR036525">
    <property type="entry name" value="Tubulin/FtsZ_GTPase_sf"/>
</dbReference>
<evidence type="ECO:0000256" key="4">
    <source>
        <dbReference type="ARBA" id="ARBA00023128"/>
    </source>
</evidence>